<keyword evidence="5" id="KW-1185">Reference proteome</keyword>
<evidence type="ECO:0000313" key="4">
    <source>
        <dbReference type="EMBL" id="KAF2146097.1"/>
    </source>
</evidence>
<dbReference type="Pfam" id="PF02145">
    <property type="entry name" value="Rap_GAP"/>
    <property type="match status" value="1"/>
</dbReference>
<dbReference type="PROSITE" id="PS50085">
    <property type="entry name" value="RAPGAP"/>
    <property type="match status" value="1"/>
</dbReference>
<evidence type="ECO:0000256" key="2">
    <source>
        <dbReference type="SAM" id="MobiDB-lite"/>
    </source>
</evidence>
<feature type="region of interest" description="Disordered" evidence="2">
    <location>
        <begin position="1"/>
        <end position="92"/>
    </location>
</feature>
<dbReference type="GO" id="GO:0051056">
    <property type="term" value="P:regulation of small GTPase mediated signal transduction"/>
    <property type="evidence" value="ECO:0007669"/>
    <property type="project" value="InterPro"/>
</dbReference>
<dbReference type="Gene3D" id="3.40.50.11210">
    <property type="entry name" value="Rap/Ran-GAP"/>
    <property type="match status" value="1"/>
</dbReference>
<dbReference type="InterPro" id="IPR027107">
    <property type="entry name" value="Tuberin/Ral-act_asu"/>
</dbReference>
<name>A0A6A6BTD7_9PEZI</name>
<feature type="compositionally biased region" description="Polar residues" evidence="2">
    <location>
        <begin position="1147"/>
        <end position="1156"/>
    </location>
</feature>
<feature type="compositionally biased region" description="Polar residues" evidence="2">
    <location>
        <begin position="1123"/>
        <end position="1138"/>
    </location>
</feature>
<evidence type="ECO:0000313" key="5">
    <source>
        <dbReference type="Proteomes" id="UP000799438"/>
    </source>
</evidence>
<dbReference type="GO" id="GO:0033596">
    <property type="term" value="C:TSC1-TSC2 complex"/>
    <property type="evidence" value="ECO:0007669"/>
    <property type="project" value="TreeGrafter"/>
</dbReference>
<evidence type="ECO:0000259" key="3">
    <source>
        <dbReference type="PROSITE" id="PS50085"/>
    </source>
</evidence>
<dbReference type="Pfam" id="PF03542">
    <property type="entry name" value="Tuberin"/>
    <property type="match status" value="1"/>
</dbReference>
<dbReference type="GO" id="GO:0005634">
    <property type="term" value="C:nucleus"/>
    <property type="evidence" value="ECO:0007669"/>
    <property type="project" value="InterPro"/>
</dbReference>
<dbReference type="Proteomes" id="UP000799438">
    <property type="component" value="Unassembled WGS sequence"/>
</dbReference>
<dbReference type="GO" id="GO:0032007">
    <property type="term" value="P:negative regulation of TOR signaling"/>
    <property type="evidence" value="ECO:0007669"/>
    <property type="project" value="TreeGrafter"/>
</dbReference>
<feature type="domain" description="Rap-GAP" evidence="3">
    <location>
        <begin position="1353"/>
        <end position="1583"/>
    </location>
</feature>
<dbReference type="InterPro" id="IPR024584">
    <property type="entry name" value="Tuberin_N"/>
</dbReference>
<dbReference type="PANTHER" id="PTHR10063">
    <property type="entry name" value="TUBERIN"/>
    <property type="match status" value="1"/>
</dbReference>
<dbReference type="SUPFAM" id="SSF111347">
    <property type="entry name" value="Rap/Ran-GAP"/>
    <property type="match status" value="1"/>
</dbReference>
<feature type="compositionally biased region" description="Acidic residues" evidence="2">
    <location>
        <begin position="883"/>
        <end position="901"/>
    </location>
</feature>
<organism evidence="4 5">
    <name type="scientific">Aplosporella prunicola CBS 121167</name>
    <dbReference type="NCBI Taxonomy" id="1176127"/>
    <lineage>
        <taxon>Eukaryota</taxon>
        <taxon>Fungi</taxon>
        <taxon>Dikarya</taxon>
        <taxon>Ascomycota</taxon>
        <taxon>Pezizomycotina</taxon>
        <taxon>Dothideomycetes</taxon>
        <taxon>Dothideomycetes incertae sedis</taxon>
        <taxon>Botryosphaeriales</taxon>
        <taxon>Aplosporellaceae</taxon>
        <taxon>Aplosporella</taxon>
    </lineage>
</organism>
<dbReference type="SUPFAM" id="SSF48371">
    <property type="entry name" value="ARM repeat"/>
    <property type="match status" value="1"/>
</dbReference>
<dbReference type="EMBL" id="ML995476">
    <property type="protein sequence ID" value="KAF2146097.1"/>
    <property type="molecule type" value="Genomic_DNA"/>
</dbReference>
<reference evidence="4" key="1">
    <citation type="journal article" date="2020" name="Stud. Mycol.">
        <title>101 Dothideomycetes genomes: a test case for predicting lifestyles and emergence of pathogens.</title>
        <authorList>
            <person name="Haridas S."/>
            <person name="Albert R."/>
            <person name="Binder M."/>
            <person name="Bloem J."/>
            <person name="Labutti K."/>
            <person name="Salamov A."/>
            <person name="Andreopoulos B."/>
            <person name="Baker S."/>
            <person name="Barry K."/>
            <person name="Bills G."/>
            <person name="Bluhm B."/>
            <person name="Cannon C."/>
            <person name="Castanera R."/>
            <person name="Culley D."/>
            <person name="Daum C."/>
            <person name="Ezra D."/>
            <person name="Gonzalez J."/>
            <person name="Henrissat B."/>
            <person name="Kuo A."/>
            <person name="Liang C."/>
            <person name="Lipzen A."/>
            <person name="Lutzoni F."/>
            <person name="Magnuson J."/>
            <person name="Mondo S."/>
            <person name="Nolan M."/>
            <person name="Ohm R."/>
            <person name="Pangilinan J."/>
            <person name="Park H.-J."/>
            <person name="Ramirez L."/>
            <person name="Alfaro M."/>
            <person name="Sun H."/>
            <person name="Tritt A."/>
            <person name="Yoshinaga Y."/>
            <person name="Zwiers L.-H."/>
            <person name="Turgeon B."/>
            <person name="Goodwin S."/>
            <person name="Spatafora J."/>
            <person name="Crous P."/>
            <person name="Grigoriev I."/>
        </authorList>
    </citation>
    <scope>NUCLEOTIDE SEQUENCE</scope>
    <source>
        <strain evidence="4">CBS 121167</strain>
    </source>
</reference>
<accession>A0A6A6BTD7</accession>
<dbReference type="RefSeq" id="XP_033401809.1">
    <property type="nucleotide sequence ID" value="XM_033543855.1"/>
</dbReference>
<dbReference type="GO" id="GO:0005096">
    <property type="term" value="F:GTPase activator activity"/>
    <property type="evidence" value="ECO:0007669"/>
    <property type="project" value="UniProtKB-KW"/>
</dbReference>
<protein>
    <recommendedName>
        <fullName evidence="3">Rap-GAP domain-containing protein</fullName>
    </recommendedName>
</protein>
<feature type="compositionally biased region" description="Polar residues" evidence="2">
    <location>
        <begin position="1"/>
        <end position="10"/>
    </location>
</feature>
<evidence type="ECO:0000256" key="1">
    <source>
        <dbReference type="ARBA" id="ARBA00022468"/>
    </source>
</evidence>
<dbReference type="Pfam" id="PF11864">
    <property type="entry name" value="DUF3384"/>
    <property type="match status" value="1"/>
</dbReference>
<dbReference type="InterPro" id="IPR035974">
    <property type="entry name" value="Rap/Ran-GAP_sf"/>
</dbReference>
<feature type="compositionally biased region" description="Polar residues" evidence="2">
    <location>
        <begin position="66"/>
        <end position="75"/>
    </location>
</feature>
<dbReference type="OrthoDB" id="19311at2759"/>
<sequence>MTSSTPTESVKNAPPESSRKQSSISMLSNAFLNLIGGNKPAPSGAPSTSTNTAPARGKFARRMSASLEQADTTVASDAKKKGKARAAQSGSVPFVVGGPPELDELLEKLADQKSTVAQRINAANGISSILKEYRVTGVWWIWSKTQSALLSRPEPDAHKAAHQLLYSLVQTPLSSFERSCFFSMVADSDSTAIADNRMQLLSSITNGGRNIDALESKIAPLLASTLAKSFDLAAKARKDNRNAKTDEQLPENTRLHRLFRLVVVVLKFNSQHLSDAHTGYLLEQVLKICRQTTKRQDLHDGIAVIDTLITYKELPRGLLQPCFEVLCAVCNQHMKSGNLRDQAEDVVVHLFGSHIAPAATLTFIEVLKGELTFPQQRLNVVRGAVNVLHDFMFGDKAEDLPELPMSLILPALNTLVSAEFARSREQERAAENDRVELKRIRADNQHLEADISNIMWRLLLPEDMENRYSRQLLQGYDWDVYMEIIIKCALGVSDTDMKNETRALTPTDASFLEDDDQENHHPSIPLTAVIRKLFEIRNELDVVQREAAMMTFLRIGRRLPNDVAKGVIGYLKDERFLLPLHAEYFKVWEQVMDVFFADKLRDNDVRIYAVHTLVDVYGYIATILDSKTQVDTATFLLDHIYHESDPAVLKVLMDAAVDIVSSGPEEMVEHIMDLIRDYLWNFIGSLPEPERPPTRASENPMSPSNVITQGLARMFIRTFRYSVWKATKVYDQLIYIARTNNCDMDARISAIKLLTRIRSDADYAIRLNGPPEGESMAAVLCRTSETAAAAEKEKENSSEVTSPVATLDRNLSQDRRSFVGGAQLSQSRRYTTGSNKPRPVPPLWMYPYIDPQDDKPVPFRFSGLPEEPPQAASYVLFTYLEEDESETPQSEEQEVTEEEPEHDGIYSKVIPAGKPGLFSASLWLEVVITIFQKCDEWEVLSYMLVHLGSQLANHSLWRNSKPQIKFLRNVLCDQIRNGTVPEPPAYTSLKKADVAVCYFHILTMLVSYHAYFEKSEQDDIVKSFYLGIGSWDRTSKWCIHALTVCCHEIPDSTTKHLQNVVQKMSQIITQPHIAIHILEFLTHLVRLTNLYVNFREEEYKMVFGVCFRYLQYVRDQQEKAQAPTATRISSGLRNSGTSRDLRESKNIPEQQVSKPQPKSPADDLPQYVHALAYHVITFWFMAIKLDDRGKFVHWIKNRLVIVDRTGRETYEEQAQITIDMLYSRAYTDSDETAPVRGFPGPTDGKVQTTTWVVGAEMLMTLQTAARTGATQIIKRRPSYTSYGVYTPNLSSPPRHQTALLTGLAAEAFYTTNYVGVLPQDIFQGLYAPVSLLKVGAAEDYVQLPEDDATRRAIAGIDRSSTVDGHKIGIIFIGEGQRTEQQVLQNVMGSGDYTQFLEALGEGNWVRLKGSQMNTQGLDREFDTDGTHTICWRDRAVEVVFHVITLMPVNLEHDPYCINKKKHIGNDFVNIVFNNSGYPFDFDMFPSQFNYVYIVITPESRTTFIDTRHNIELDQFYKVQVLTQPGFPEISPASETKLISGKGLPAYVRMLALNASVFCQVWSTREAGEYVSSWRNRLREIKKLWDKHSTTVATPPSSASGNPGISGSMWHRQSIATFNSDGNRSSIMSGSVDMERQVSGGSR</sequence>
<feature type="region of interest" description="Disordered" evidence="2">
    <location>
        <begin position="1620"/>
        <end position="1642"/>
    </location>
</feature>
<keyword evidence="1" id="KW-0343">GTPase activation</keyword>
<dbReference type="FunFam" id="3.40.50.11210:FF:000007">
    <property type="entry name" value="Tuberous sclerosis 2"/>
    <property type="match status" value="1"/>
</dbReference>
<dbReference type="InterPro" id="IPR016024">
    <property type="entry name" value="ARM-type_fold"/>
</dbReference>
<feature type="region of interest" description="Disordered" evidence="2">
    <location>
        <begin position="883"/>
        <end position="903"/>
    </location>
</feature>
<dbReference type="PANTHER" id="PTHR10063:SF0">
    <property type="entry name" value="TUBERIN"/>
    <property type="match status" value="1"/>
</dbReference>
<dbReference type="InterPro" id="IPR000331">
    <property type="entry name" value="Rap/Ran_GAP_dom"/>
</dbReference>
<feature type="compositionally biased region" description="Polar residues" evidence="2">
    <location>
        <begin position="20"/>
        <end position="31"/>
    </location>
</feature>
<dbReference type="GeneID" id="54301352"/>
<gene>
    <name evidence="4" type="ORF">K452DRAFT_315352</name>
</gene>
<feature type="region of interest" description="Disordered" evidence="2">
    <location>
        <begin position="811"/>
        <end position="836"/>
    </location>
</feature>
<proteinExistence type="predicted"/>
<feature type="region of interest" description="Disordered" evidence="2">
    <location>
        <begin position="1123"/>
        <end position="1161"/>
    </location>
</feature>
<dbReference type="InterPro" id="IPR018515">
    <property type="entry name" value="Tuberin-type_domain"/>
</dbReference>
<feature type="compositionally biased region" description="Polar residues" evidence="2">
    <location>
        <begin position="823"/>
        <end position="835"/>
    </location>
</feature>